<dbReference type="VEuPathDB" id="FungiDB:AMAG_13346"/>
<evidence type="ECO:0000313" key="6">
    <source>
        <dbReference type="Proteomes" id="UP000054350"/>
    </source>
</evidence>
<dbReference type="Gene3D" id="3.90.190.10">
    <property type="entry name" value="Protein tyrosine phosphatase superfamily"/>
    <property type="match status" value="1"/>
</dbReference>
<accession>A0A0L0T1J4</accession>
<proteinExistence type="predicted"/>
<feature type="region of interest" description="Disordered" evidence="4">
    <location>
        <begin position="116"/>
        <end position="135"/>
    </location>
</feature>
<dbReference type="GO" id="GO:0016791">
    <property type="term" value="F:phosphatase activity"/>
    <property type="evidence" value="ECO:0007669"/>
    <property type="project" value="InterPro"/>
</dbReference>
<keyword evidence="2" id="KW-0963">Cytoplasm</keyword>
<evidence type="ECO:0000313" key="5">
    <source>
        <dbReference type="EMBL" id="KNE68703.1"/>
    </source>
</evidence>
<dbReference type="STRING" id="578462.A0A0L0T1J4"/>
<evidence type="ECO:0008006" key="7">
    <source>
        <dbReference type="Google" id="ProtNLM"/>
    </source>
</evidence>
<feature type="compositionally biased region" description="Low complexity" evidence="4">
    <location>
        <begin position="116"/>
        <end position="133"/>
    </location>
</feature>
<keyword evidence="3" id="KW-0378">Hydrolase</keyword>
<dbReference type="OrthoDB" id="6375174at2759"/>
<dbReference type="Pfam" id="PF03162">
    <property type="entry name" value="Y_phosphatase2"/>
    <property type="match status" value="1"/>
</dbReference>
<reference evidence="5 6" key="1">
    <citation type="submission" date="2009-11" db="EMBL/GenBank/DDBJ databases">
        <title>Annotation of Allomyces macrogynus ATCC 38327.</title>
        <authorList>
            <consortium name="The Broad Institute Genome Sequencing Platform"/>
            <person name="Russ C."/>
            <person name="Cuomo C."/>
            <person name="Burger G."/>
            <person name="Gray M.W."/>
            <person name="Holland P.W.H."/>
            <person name="King N."/>
            <person name="Lang F.B.F."/>
            <person name="Roger A.J."/>
            <person name="Ruiz-Trillo I."/>
            <person name="Young S.K."/>
            <person name="Zeng Q."/>
            <person name="Gargeya S."/>
            <person name="Fitzgerald M."/>
            <person name="Haas B."/>
            <person name="Abouelleil A."/>
            <person name="Alvarado L."/>
            <person name="Arachchi H.M."/>
            <person name="Berlin A."/>
            <person name="Chapman S.B."/>
            <person name="Gearin G."/>
            <person name="Goldberg J."/>
            <person name="Griggs A."/>
            <person name="Gujja S."/>
            <person name="Hansen M."/>
            <person name="Heiman D."/>
            <person name="Howarth C."/>
            <person name="Larimer J."/>
            <person name="Lui A."/>
            <person name="MacDonald P.J.P."/>
            <person name="McCowen C."/>
            <person name="Montmayeur A."/>
            <person name="Murphy C."/>
            <person name="Neiman D."/>
            <person name="Pearson M."/>
            <person name="Priest M."/>
            <person name="Roberts A."/>
            <person name="Saif S."/>
            <person name="Shea T."/>
            <person name="Sisk P."/>
            <person name="Stolte C."/>
            <person name="Sykes S."/>
            <person name="Wortman J."/>
            <person name="Nusbaum C."/>
            <person name="Birren B."/>
        </authorList>
    </citation>
    <scope>NUCLEOTIDE SEQUENCE [LARGE SCALE GENOMIC DNA]</scope>
    <source>
        <strain evidence="5 6">ATCC 38327</strain>
    </source>
</reference>
<name>A0A0L0T1J4_ALLM3</name>
<evidence type="ECO:0000256" key="3">
    <source>
        <dbReference type="ARBA" id="ARBA00022801"/>
    </source>
</evidence>
<dbReference type="GO" id="GO:0005737">
    <property type="term" value="C:cytoplasm"/>
    <property type="evidence" value="ECO:0007669"/>
    <property type="project" value="UniProtKB-SubCell"/>
</dbReference>
<dbReference type="OMA" id="WPMLALP"/>
<protein>
    <recommendedName>
        <fullName evidence="7">Tyrosine specific protein phosphatases domain-containing protein</fullName>
    </recommendedName>
</protein>
<keyword evidence="6" id="KW-1185">Reference proteome</keyword>
<dbReference type="SUPFAM" id="SSF52799">
    <property type="entry name" value="(Phosphotyrosine protein) phosphatases II"/>
    <property type="match status" value="1"/>
</dbReference>
<dbReference type="FunFam" id="3.90.190.10:FF:000035">
    <property type="entry name" value="Tyrosine phosphatase, putative"/>
    <property type="match status" value="1"/>
</dbReference>
<dbReference type="InterPro" id="IPR004861">
    <property type="entry name" value="Siw14-like"/>
</dbReference>
<organism evidence="5 6">
    <name type="scientific">Allomyces macrogynus (strain ATCC 38327)</name>
    <name type="common">Allomyces javanicus var. macrogynus</name>
    <dbReference type="NCBI Taxonomy" id="578462"/>
    <lineage>
        <taxon>Eukaryota</taxon>
        <taxon>Fungi</taxon>
        <taxon>Fungi incertae sedis</taxon>
        <taxon>Blastocladiomycota</taxon>
        <taxon>Blastocladiomycetes</taxon>
        <taxon>Blastocladiales</taxon>
        <taxon>Blastocladiaceae</taxon>
        <taxon>Allomyces</taxon>
    </lineage>
</organism>
<reference evidence="6" key="2">
    <citation type="submission" date="2009-11" db="EMBL/GenBank/DDBJ databases">
        <title>The Genome Sequence of Allomyces macrogynus strain ATCC 38327.</title>
        <authorList>
            <consortium name="The Broad Institute Genome Sequencing Platform"/>
            <person name="Russ C."/>
            <person name="Cuomo C."/>
            <person name="Shea T."/>
            <person name="Young S.K."/>
            <person name="Zeng Q."/>
            <person name="Koehrsen M."/>
            <person name="Haas B."/>
            <person name="Borodovsky M."/>
            <person name="Guigo R."/>
            <person name="Alvarado L."/>
            <person name="Berlin A."/>
            <person name="Borenstein D."/>
            <person name="Chen Z."/>
            <person name="Engels R."/>
            <person name="Freedman E."/>
            <person name="Gellesch M."/>
            <person name="Goldberg J."/>
            <person name="Griggs A."/>
            <person name="Gujja S."/>
            <person name="Heiman D."/>
            <person name="Hepburn T."/>
            <person name="Howarth C."/>
            <person name="Jen D."/>
            <person name="Larson L."/>
            <person name="Lewis B."/>
            <person name="Mehta T."/>
            <person name="Park D."/>
            <person name="Pearson M."/>
            <person name="Roberts A."/>
            <person name="Saif S."/>
            <person name="Shenoy N."/>
            <person name="Sisk P."/>
            <person name="Stolte C."/>
            <person name="Sykes S."/>
            <person name="Walk T."/>
            <person name="White J."/>
            <person name="Yandava C."/>
            <person name="Burger G."/>
            <person name="Gray M.W."/>
            <person name="Holland P.W.H."/>
            <person name="King N."/>
            <person name="Lang F.B.F."/>
            <person name="Roger A.J."/>
            <person name="Ruiz-Trillo I."/>
            <person name="Lander E."/>
            <person name="Nusbaum C."/>
        </authorList>
    </citation>
    <scope>NUCLEOTIDE SEQUENCE [LARGE SCALE GENOMIC DNA]</scope>
    <source>
        <strain evidence="6">ATCC 38327</strain>
    </source>
</reference>
<dbReference type="PANTHER" id="PTHR31126">
    <property type="entry name" value="TYROSINE-PROTEIN PHOSPHATASE"/>
    <property type="match status" value="1"/>
</dbReference>
<dbReference type="eggNOG" id="KOG1572">
    <property type="taxonomic scope" value="Eukaryota"/>
</dbReference>
<dbReference type="PRINTS" id="PR01911">
    <property type="entry name" value="PFDSPHPHTASE"/>
</dbReference>
<evidence type="ECO:0000256" key="1">
    <source>
        <dbReference type="ARBA" id="ARBA00004496"/>
    </source>
</evidence>
<dbReference type="Proteomes" id="UP000054350">
    <property type="component" value="Unassembled WGS sequence"/>
</dbReference>
<comment type="subcellular location">
    <subcellularLocation>
        <location evidence="1">Cytoplasm</location>
    </subcellularLocation>
</comment>
<dbReference type="InterPro" id="IPR020428">
    <property type="entry name" value="PFA-DSPs"/>
</dbReference>
<sequence>MATASSTPTPIAAVVPVPIATPQDAVTAATPATATSSSSGAPPPLLVVPDAFAQVEPNVYRSGMPTAAHIPYLRTLHLKSVLVLSPDLPPRAVFAFLDEQKIELIHLGQPHAWRPTLGPPSTLSTTSNSSPPATWRPVPEELIKEALELVLDAPRTHPVLVCCTTGVHETGVLVACLRRMQRWNFNSIVAEFRAFSFPSARAMAEQFVELFDDSLVTLPPPERLPSGWGAYLVGARPMSRVDMTKGEV</sequence>
<dbReference type="AlphaFoldDB" id="A0A0L0T1J4"/>
<dbReference type="InterPro" id="IPR029021">
    <property type="entry name" value="Prot-tyrosine_phosphatase-like"/>
</dbReference>
<dbReference type="CDD" id="cd14501">
    <property type="entry name" value="PFA-DSP"/>
    <property type="match status" value="1"/>
</dbReference>
<dbReference type="EMBL" id="GG745358">
    <property type="protein sequence ID" value="KNE68703.1"/>
    <property type="molecule type" value="Genomic_DNA"/>
</dbReference>
<evidence type="ECO:0000256" key="2">
    <source>
        <dbReference type="ARBA" id="ARBA00022490"/>
    </source>
</evidence>
<gene>
    <name evidence="5" type="ORF">AMAG_13346</name>
</gene>
<dbReference type="PANTHER" id="PTHR31126:SF18">
    <property type="entry name" value="PROTEIN-TYROSINE-PHOSPHATASE"/>
    <property type="match status" value="1"/>
</dbReference>
<evidence type="ECO:0000256" key="4">
    <source>
        <dbReference type="SAM" id="MobiDB-lite"/>
    </source>
</evidence>